<dbReference type="Proteomes" id="UP000293874">
    <property type="component" value="Unassembled WGS sequence"/>
</dbReference>
<accession>A0A4Q7MVM9</accession>
<gene>
    <name evidence="1" type="ORF">EV199_3031</name>
</gene>
<evidence type="ECO:0000313" key="1">
    <source>
        <dbReference type="EMBL" id="RZS71130.1"/>
    </source>
</evidence>
<protein>
    <submittedName>
        <fullName evidence="1">Uncharacterized protein</fullName>
    </submittedName>
</protein>
<dbReference type="AlphaFoldDB" id="A0A4Q7MVM9"/>
<organism evidence="1 2">
    <name type="scientific">Pseudobacter ginsenosidimutans</name>
    <dbReference type="NCBI Taxonomy" id="661488"/>
    <lineage>
        <taxon>Bacteria</taxon>
        <taxon>Pseudomonadati</taxon>
        <taxon>Bacteroidota</taxon>
        <taxon>Chitinophagia</taxon>
        <taxon>Chitinophagales</taxon>
        <taxon>Chitinophagaceae</taxon>
        <taxon>Pseudobacter</taxon>
    </lineage>
</organism>
<evidence type="ECO:0000313" key="2">
    <source>
        <dbReference type="Proteomes" id="UP000293874"/>
    </source>
</evidence>
<dbReference type="EMBL" id="SGXA01000002">
    <property type="protein sequence ID" value="RZS71130.1"/>
    <property type="molecule type" value="Genomic_DNA"/>
</dbReference>
<keyword evidence="2" id="KW-1185">Reference proteome</keyword>
<reference evidence="1 2" key="1">
    <citation type="submission" date="2019-02" db="EMBL/GenBank/DDBJ databases">
        <title>Genomic Encyclopedia of Type Strains, Phase IV (KMG-IV): sequencing the most valuable type-strain genomes for metagenomic binning, comparative biology and taxonomic classification.</title>
        <authorList>
            <person name="Goeker M."/>
        </authorList>
    </citation>
    <scope>NUCLEOTIDE SEQUENCE [LARGE SCALE GENOMIC DNA]</scope>
    <source>
        <strain evidence="1 2">DSM 18116</strain>
    </source>
</reference>
<comment type="caution">
    <text evidence="1">The sequence shown here is derived from an EMBL/GenBank/DDBJ whole genome shotgun (WGS) entry which is preliminary data.</text>
</comment>
<proteinExistence type="predicted"/>
<name>A0A4Q7MVM9_9BACT</name>
<sequence length="231" mass="25799">MIVAIFGSMKAFAALLLLVVLSTNTNGQTVSTQTHVDFGYVDSSWTFKSAGLGVKFPIPKGWYFMNGATNPPSYVKVGSKLVHIMGYNKPMRVPIADFNRIHNNSIAILFAFSQLPDSGIVIRKPLDYNADKTFSFGITTATDTSTYAFLRYTCLRCTDESFKEIYTGEVKIGNTIFDGYITGVTDKKGNKMGHFIGVKRISNHYLVLQFNFPGPETFDSYKEFLKDLQVK</sequence>